<comment type="caution">
    <text evidence="12">The sequence shown here is derived from an EMBL/GenBank/DDBJ whole genome shotgun (WGS) entry which is preliminary data.</text>
</comment>
<dbReference type="RefSeq" id="WP_180680141.1">
    <property type="nucleotide sequence ID" value="NZ_JACCKA010000092.1"/>
</dbReference>
<proteinExistence type="inferred from homology"/>
<feature type="domain" description="Mur ligase N-terminal catalytic" evidence="9">
    <location>
        <begin position="23"/>
        <end position="96"/>
    </location>
</feature>
<accession>A0A853JIL0</accession>
<keyword evidence="7" id="KW-0963">Cytoplasm</keyword>
<keyword evidence="4 7" id="KW-0573">Peptidoglycan synthesis</keyword>
<feature type="binding site" evidence="7">
    <location>
        <position position="424"/>
    </location>
    <ligand>
        <name>meso-2,6-diaminopimelate</name>
        <dbReference type="ChEBI" id="CHEBI:57791"/>
    </ligand>
</feature>
<evidence type="ECO:0000256" key="4">
    <source>
        <dbReference type="ARBA" id="ARBA00022984"/>
    </source>
</evidence>
<dbReference type="Gene3D" id="3.40.1390.10">
    <property type="entry name" value="MurE/MurF, N-terminal domain"/>
    <property type="match status" value="1"/>
</dbReference>
<dbReference type="Pfam" id="PF02875">
    <property type="entry name" value="Mur_ligase_C"/>
    <property type="match status" value="1"/>
</dbReference>
<evidence type="ECO:0000256" key="6">
    <source>
        <dbReference type="ARBA" id="ARBA00023316"/>
    </source>
</evidence>
<dbReference type="GO" id="GO:0051301">
    <property type="term" value="P:cell division"/>
    <property type="evidence" value="ECO:0007669"/>
    <property type="project" value="UniProtKB-KW"/>
</dbReference>
<dbReference type="GO" id="GO:0071555">
    <property type="term" value="P:cell wall organization"/>
    <property type="evidence" value="ECO:0007669"/>
    <property type="project" value="UniProtKB-KW"/>
</dbReference>
<keyword evidence="7" id="KW-0067">ATP-binding</keyword>
<keyword evidence="5 7" id="KW-0131">Cell cycle</keyword>
<dbReference type="NCBIfam" id="NF001124">
    <property type="entry name" value="PRK00139.1-2"/>
    <property type="match status" value="1"/>
</dbReference>
<dbReference type="Gene3D" id="3.40.1190.10">
    <property type="entry name" value="Mur-like, catalytic domain"/>
    <property type="match status" value="1"/>
</dbReference>
<dbReference type="InterPro" id="IPR035911">
    <property type="entry name" value="MurE/MurF_N"/>
</dbReference>
<comment type="PTM">
    <text evidence="7">Carboxylation is probably crucial for Mg(2+) binding and, consequently, for the gamma-phosphate positioning of ATP.</text>
</comment>
<feature type="domain" description="Mur ligase central" evidence="11">
    <location>
        <begin position="110"/>
        <end position="248"/>
    </location>
</feature>
<comment type="function">
    <text evidence="7">Catalyzes the addition of meso-diaminopimelic acid to the nucleotide precursor UDP-N-acetylmuramoyl-L-alanyl-D-glutamate (UMAG) in the biosynthesis of bacterial cell-wall peptidoglycan.</text>
</comment>
<dbReference type="EMBL" id="JACCKA010000092">
    <property type="protein sequence ID" value="NZA28377.1"/>
    <property type="molecule type" value="Genomic_DNA"/>
</dbReference>
<comment type="pathway">
    <text evidence="7 8">Cell wall biogenesis; peptidoglycan biosynthesis.</text>
</comment>
<dbReference type="GO" id="GO:0005737">
    <property type="term" value="C:cytoplasm"/>
    <property type="evidence" value="ECO:0007669"/>
    <property type="project" value="UniProtKB-SubCell"/>
</dbReference>
<dbReference type="GO" id="GO:0005524">
    <property type="term" value="F:ATP binding"/>
    <property type="evidence" value="ECO:0007669"/>
    <property type="project" value="UniProtKB-UniRule"/>
</dbReference>
<evidence type="ECO:0000256" key="5">
    <source>
        <dbReference type="ARBA" id="ARBA00023306"/>
    </source>
</evidence>
<dbReference type="Proteomes" id="UP000578091">
    <property type="component" value="Unassembled WGS sequence"/>
</dbReference>
<keyword evidence="6 7" id="KW-0961">Cell wall biogenesis/degradation</keyword>
<evidence type="ECO:0000256" key="7">
    <source>
        <dbReference type="HAMAP-Rule" id="MF_00208"/>
    </source>
</evidence>
<protein>
    <recommendedName>
        <fullName evidence="7">UDP-N-acetylmuramoyl-L-alanyl-D-glutamate--2,6-diaminopimelate ligase</fullName>
        <ecNumber evidence="7">6.3.2.13</ecNumber>
    </recommendedName>
    <alternativeName>
        <fullName evidence="7">Meso-A2pm-adding enzyme</fullName>
    </alternativeName>
    <alternativeName>
        <fullName evidence="7">Meso-diaminopimelate-adding enzyme</fullName>
    </alternativeName>
    <alternativeName>
        <fullName evidence="7">UDP-MurNAc-L-Ala-D-Glu:meso-diaminopimelate ligase</fullName>
    </alternativeName>
    <alternativeName>
        <fullName evidence="7">UDP-MurNAc-tripeptide synthetase</fullName>
    </alternativeName>
    <alternativeName>
        <fullName evidence="7">UDP-N-acetylmuramyl-tripeptide synthetase</fullName>
    </alternativeName>
</protein>
<feature type="binding site" evidence="7">
    <location>
        <position position="189"/>
    </location>
    <ligand>
        <name>UDP-N-acetyl-alpha-D-muramoyl-L-alanyl-D-glutamate</name>
        <dbReference type="ChEBI" id="CHEBI:83900"/>
    </ligand>
</feature>
<dbReference type="PANTHER" id="PTHR23135:SF4">
    <property type="entry name" value="UDP-N-ACETYLMURAMOYL-L-ALANYL-D-GLUTAMATE--2,6-DIAMINOPIMELATE LIGASE MURE HOMOLOG, CHLOROPLASTIC"/>
    <property type="match status" value="1"/>
</dbReference>
<dbReference type="Pfam" id="PF01225">
    <property type="entry name" value="Mur_ligase"/>
    <property type="match status" value="1"/>
</dbReference>
<dbReference type="GO" id="GO:0008765">
    <property type="term" value="F:UDP-N-acetylmuramoylalanyl-D-glutamate-2,6-diaminopimelate ligase activity"/>
    <property type="evidence" value="ECO:0007669"/>
    <property type="project" value="UniProtKB-UniRule"/>
</dbReference>
<comment type="caution">
    <text evidence="7">Lacks conserved residue(s) required for the propagation of feature annotation.</text>
</comment>
<feature type="binding site" evidence="7">
    <location>
        <begin position="154"/>
        <end position="155"/>
    </location>
    <ligand>
        <name>UDP-N-acetyl-alpha-D-muramoyl-L-alanyl-D-glutamate</name>
        <dbReference type="ChEBI" id="CHEBI:83900"/>
    </ligand>
</feature>
<dbReference type="InterPro" id="IPR004101">
    <property type="entry name" value="Mur_ligase_C"/>
</dbReference>
<dbReference type="HAMAP" id="MF_00208">
    <property type="entry name" value="MurE"/>
    <property type="match status" value="1"/>
</dbReference>
<dbReference type="InterPro" id="IPR013221">
    <property type="entry name" value="Mur_ligase_cen"/>
</dbReference>
<feature type="binding site" evidence="7">
    <location>
        <position position="503"/>
    </location>
    <ligand>
        <name>meso-2,6-diaminopimelate</name>
        <dbReference type="ChEBI" id="CHEBI:57791"/>
    </ligand>
</feature>
<feature type="binding site" evidence="7">
    <location>
        <position position="187"/>
    </location>
    <ligand>
        <name>UDP-N-acetyl-alpha-D-muramoyl-L-alanyl-D-glutamate</name>
        <dbReference type="ChEBI" id="CHEBI:83900"/>
    </ligand>
</feature>
<sequence length="529" mass="53932">MSAAIALADLLPDVPGAPPGLRIAGLSQDSRALRAGEAFVALPGFGTHGLRFAAQARAAGASAVLFEPPAPADVQVPGDAIAVPGLRARLGAMADRLHGAPSAAMATVGVTGTNGKTSTVQLLAQAWTLRGLRAGSIGTLGAGLHGQVEATGFTTPQVSQMHALLARLRDAGAEAVAMEVSSHALDQGRVDGVHFRVAVFTNLTRDHLDYHGDMDTYGGAKARLFAWPGLQAAVLNLDDAFGRALYARLDGSLPVRADGSGPAVPLAAGEADRLHVSGTRSDAASTGAEDERPRAIGISARGEAAAAVRATGLILDGDGIAFDLHIGDAVHAVRSPLLGRFNVDNLLAVAGTLHALGDAPAAIAAALSRLLPVAGRMNRLGGNGQPVVVIDYAHTPDALEQALSSLRAHARGRVVCVFGCGGERDRGKRPQMAAIAEAGADAVIVTDDNPRREDGDAIVADVLAGFVDRAAVAVLRDRRRAIARAIGGAGPGDIVLVAGKGHEPYQEIDGVRHPFDDTEAAAAALAGRA</sequence>
<evidence type="ECO:0000259" key="11">
    <source>
        <dbReference type="Pfam" id="PF08245"/>
    </source>
</evidence>
<evidence type="ECO:0000259" key="10">
    <source>
        <dbReference type="Pfam" id="PF02875"/>
    </source>
</evidence>
<feature type="binding site" evidence="7">
    <location>
        <begin position="448"/>
        <end position="451"/>
    </location>
    <ligand>
        <name>meso-2,6-diaminopimelate</name>
        <dbReference type="ChEBI" id="CHEBI:57791"/>
    </ligand>
</feature>
<gene>
    <name evidence="7" type="primary">murE</name>
    <name evidence="12" type="ORF">H0E84_18535</name>
</gene>
<dbReference type="SUPFAM" id="SSF63418">
    <property type="entry name" value="MurE/MurF N-terminal domain"/>
    <property type="match status" value="1"/>
</dbReference>
<organism evidence="12 13">
    <name type="scientific">Luteimonas salinisoli</name>
    <dbReference type="NCBI Taxonomy" id="2752307"/>
    <lineage>
        <taxon>Bacteria</taxon>
        <taxon>Pseudomonadati</taxon>
        <taxon>Pseudomonadota</taxon>
        <taxon>Gammaproteobacteria</taxon>
        <taxon>Lysobacterales</taxon>
        <taxon>Lysobacteraceae</taxon>
        <taxon>Luteimonas</taxon>
    </lineage>
</organism>
<evidence type="ECO:0000256" key="8">
    <source>
        <dbReference type="RuleBase" id="RU004135"/>
    </source>
</evidence>
<dbReference type="SUPFAM" id="SSF53244">
    <property type="entry name" value="MurD-like peptide ligases, peptide-binding domain"/>
    <property type="match status" value="1"/>
</dbReference>
<feature type="modified residue" description="N6-carboxylysine" evidence="7">
    <location>
        <position position="221"/>
    </location>
</feature>
<dbReference type="GO" id="GO:0008360">
    <property type="term" value="P:regulation of cell shape"/>
    <property type="evidence" value="ECO:0007669"/>
    <property type="project" value="UniProtKB-KW"/>
</dbReference>
<evidence type="ECO:0000259" key="9">
    <source>
        <dbReference type="Pfam" id="PF01225"/>
    </source>
</evidence>
<dbReference type="EC" id="6.3.2.13" evidence="7"/>
<evidence type="ECO:0000256" key="2">
    <source>
        <dbReference type="ARBA" id="ARBA00022618"/>
    </source>
</evidence>
<dbReference type="AlphaFoldDB" id="A0A853JIL0"/>
<evidence type="ECO:0000313" key="12">
    <source>
        <dbReference type="EMBL" id="NZA28377.1"/>
    </source>
</evidence>
<feature type="binding site" evidence="7">
    <location>
        <position position="30"/>
    </location>
    <ligand>
        <name>UDP-N-acetyl-alpha-D-muramoyl-L-alanyl-D-glutamate</name>
        <dbReference type="ChEBI" id="CHEBI:83900"/>
    </ligand>
</feature>
<dbReference type="GO" id="GO:0009252">
    <property type="term" value="P:peptidoglycan biosynthetic process"/>
    <property type="evidence" value="ECO:0007669"/>
    <property type="project" value="UniProtKB-UniRule"/>
</dbReference>
<evidence type="ECO:0000313" key="13">
    <source>
        <dbReference type="Proteomes" id="UP000578091"/>
    </source>
</evidence>
<dbReference type="GO" id="GO:0000287">
    <property type="term" value="F:magnesium ion binding"/>
    <property type="evidence" value="ECO:0007669"/>
    <property type="project" value="UniProtKB-UniRule"/>
</dbReference>
<dbReference type="Pfam" id="PF08245">
    <property type="entry name" value="Mur_ligase_M"/>
    <property type="match status" value="1"/>
</dbReference>
<name>A0A853JIL0_9GAMM</name>
<comment type="cofactor">
    <cofactor evidence="7">
        <name>Mg(2+)</name>
        <dbReference type="ChEBI" id="CHEBI:18420"/>
    </cofactor>
</comment>
<dbReference type="InterPro" id="IPR036565">
    <property type="entry name" value="Mur-like_cat_sf"/>
</dbReference>
<feature type="short sequence motif" description="Meso-diaminopimelate recognition motif" evidence="7">
    <location>
        <begin position="448"/>
        <end position="451"/>
    </location>
</feature>
<keyword evidence="2 7" id="KW-0132">Cell division</keyword>
<keyword evidence="7 12" id="KW-0436">Ligase</keyword>
<comment type="similarity">
    <text evidence="1 7">Belongs to the MurCDEF family. MurE subfamily.</text>
</comment>
<comment type="subcellular location">
    <subcellularLocation>
        <location evidence="7 8">Cytoplasm</location>
    </subcellularLocation>
</comment>
<reference evidence="12 13" key="1">
    <citation type="submission" date="2020-07" db="EMBL/GenBank/DDBJ databases">
        <title>Luteimonas sp. SJ-92.</title>
        <authorList>
            <person name="Huang X.-X."/>
            <person name="Xu L."/>
            <person name="Sun J.-Q."/>
        </authorList>
    </citation>
    <scope>NUCLEOTIDE SEQUENCE [LARGE SCALE GENOMIC DNA]</scope>
    <source>
        <strain evidence="12 13">SJ-92</strain>
    </source>
</reference>
<dbReference type="InterPro" id="IPR036615">
    <property type="entry name" value="Mur_ligase_C_dom_sf"/>
</dbReference>
<keyword evidence="13" id="KW-1185">Reference proteome</keyword>
<feature type="domain" description="Mur ligase C-terminal" evidence="10">
    <location>
        <begin position="375"/>
        <end position="501"/>
    </location>
</feature>
<dbReference type="UniPathway" id="UPA00219"/>
<feature type="binding site" evidence="7">
    <location>
        <position position="499"/>
    </location>
    <ligand>
        <name>meso-2,6-diaminopimelate</name>
        <dbReference type="ChEBI" id="CHEBI:57791"/>
    </ligand>
</feature>
<dbReference type="InterPro" id="IPR000713">
    <property type="entry name" value="Mur_ligase_N"/>
</dbReference>
<keyword evidence="3 7" id="KW-0133">Cell shape</keyword>
<evidence type="ECO:0000256" key="3">
    <source>
        <dbReference type="ARBA" id="ARBA00022960"/>
    </source>
</evidence>
<dbReference type="PANTHER" id="PTHR23135">
    <property type="entry name" value="MUR LIGASE FAMILY MEMBER"/>
    <property type="match status" value="1"/>
</dbReference>
<dbReference type="Gene3D" id="3.90.190.20">
    <property type="entry name" value="Mur ligase, C-terminal domain"/>
    <property type="match status" value="1"/>
</dbReference>
<keyword evidence="7" id="KW-0460">Magnesium</keyword>
<dbReference type="NCBIfam" id="TIGR01085">
    <property type="entry name" value="murE"/>
    <property type="match status" value="1"/>
</dbReference>
<keyword evidence="7" id="KW-0547">Nucleotide-binding</keyword>
<comment type="catalytic activity">
    <reaction evidence="7">
        <text>UDP-N-acetyl-alpha-D-muramoyl-L-alanyl-D-glutamate + meso-2,6-diaminopimelate + ATP = UDP-N-acetyl-alpha-D-muramoyl-L-alanyl-gamma-D-glutamyl-meso-2,6-diaminopimelate + ADP + phosphate + H(+)</text>
        <dbReference type="Rhea" id="RHEA:23676"/>
        <dbReference type="ChEBI" id="CHEBI:15378"/>
        <dbReference type="ChEBI" id="CHEBI:30616"/>
        <dbReference type="ChEBI" id="CHEBI:43474"/>
        <dbReference type="ChEBI" id="CHEBI:57791"/>
        <dbReference type="ChEBI" id="CHEBI:83900"/>
        <dbReference type="ChEBI" id="CHEBI:83905"/>
        <dbReference type="ChEBI" id="CHEBI:456216"/>
        <dbReference type="EC" id="6.3.2.13"/>
    </reaction>
</comment>
<feature type="binding site" evidence="7">
    <location>
        <position position="181"/>
    </location>
    <ligand>
        <name>UDP-N-acetyl-alpha-D-muramoyl-L-alanyl-D-glutamate</name>
        <dbReference type="ChEBI" id="CHEBI:83900"/>
    </ligand>
</feature>
<evidence type="ECO:0000256" key="1">
    <source>
        <dbReference type="ARBA" id="ARBA00005898"/>
    </source>
</evidence>
<dbReference type="InterPro" id="IPR005761">
    <property type="entry name" value="UDP-N-AcMur-Glu-dNH2Pim_ligase"/>
</dbReference>
<dbReference type="SUPFAM" id="SSF53623">
    <property type="entry name" value="MurD-like peptide ligases, catalytic domain"/>
    <property type="match status" value="2"/>
</dbReference>
<feature type="binding site" evidence="7">
    <location>
        <begin position="112"/>
        <end position="118"/>
    </location>
    <ligand>
        <name>ATP</name>
        <dbReference type="ChEBI" id="CHEBI:30616"/>
    </ligand>
</feature>